<keyword evidence="5" id="KW-0732">Signal</keyword>
<dbReference type="PANTHER" id="PTHR31339:SF9">
    <property type="entry name" value="PLASMIN AND FIBRONECTIN-BINDING PROTEIN A"/>
    <property type="match status" value="1"/>
</dbReference>
<evidence type="ECO:0000256" key="4">
    <source>
        <dbReference type="RuleBase" id="RU361169"/>
    </source>
</evidence>
<protein>
    <submittedName>
        <fullName evidence="6">Exopolygalacturonase</fullName>
    </submittedName>
</protein>
<name>A0A364Y5T0_9BACT</name>
<evidence type="ECO:0000256" key="2">
    <source>
        <dbReference type="ARBA" id="ARBA00022801"/>
    </source>
</evidence>
<dbReference type="InterPro" id="IPR000743">
    <property type="entry name" value="Glyco_hydro_28"/>
</dbReference>
<evidence type="ECO:0000313" key="6">
    <source>
        <dbReference type="EMBL" id="RAW02229.1"/>
    </source>
</evidence>
<keyword evidence="2 4" id="KW-0378">Hydrolase</keyword>
<sequence>MTLRLLTLCLFAHFTLNAQDFVITKFGVASDSTQLSTKTIQDVIDRAHEVGGGTVVIPKGVFLTGALFFKPKTNLRLEEGAVLKGSDNIDDYPLIPSRMEGRSILYYAALINAYYVDNFSVAGPGKIDGNGLKYWKKFWSHRDSLKSLGKESTNLEVHRPRLVFIWGCNNIKLQGVKLHNAGFWTTHLYQCNNILIEGCDIRAPYRPVPAPSSDGIDLDVCKKVVIRNCYISVHDDAICIKGGKGPDAHLLPQNGMIDDVLIENCTIGEAHATLTFGSECVHGRNVTMRNCKINNNSPLLKFKMRPDTYQVYENITVDNITGKVGSIINMNPWKQFFNLDGSTAKPFGTVRNITLSNINVSCNKVGDIEGNPNDVVQNFKIISSDIKAENPTLRNIYKDVTILNVTVNNKPLVLDKSKK</sequence>
<dbReference type="SMART" id="SM00710">
    <property type="entry name" value="PbH1"/>
    <property type="match status" value="4"/>
</dbReference>
<dbReference type="GO" id="GO:0004650">
    <property type="term" value="F:polygalacturonase activity"/>
    <property type="evidence" value="ECO:0007669"/>
    <property type="project" value="InterPro"/>
</dbReference>
<evidence type="ECO:0000313" key="7">
    <source>
        <dbReference type="Proteomes" id="UP000251889"/>
    </source>
</evidence>
<dbReference type="GO" id="GO:0005975">
    <property type="term" value="P:carbohydrate metabolic process"/>
    <property type="evidence" value="ECO:0007669"/>
    <property type="project" value="InterPro"/>
</dbReference>
<dbReference type="RefSeq" id="WP_112746052.1">
    <property type="nucleotide sequence ID" value="NZ_QMFY01000002.1"/>
</dbReference>
<dbReference type="InterPro" id="IPR011050">
    <property type="entry name" value="Pectin_lyase_fold/virulence"/>
</dbReference>
<dbReference type="AlphaFoldDB" id="A0A364Y5T0"/>
<accession>A0A364Y5T0</accession>
<comment type="caution">
    <text evidence="6">The sequence shown here is derived from an EMBL/GenBank/DDBJ whole genome shotgun (WGS) entry which is preliminary data.</text>
</comment>
<gene>
    <name evidence="6" type="ORF">DQQ10_06715</name>
</gene>
<dbReference type="InterPro" id="IPR006626">
    <property type="entry name" value="PbH1"/>
</dbReference>
<dbReference type="EMBL" id="QMFY01000002">
    <property type="protein sequence ID" value="RAW02229.1"/>
    <property type="molecule type" value="Genomic_DNA"/>
</dbReference>
<keyword evidence="7" id="KW-1185">Reference proteome</keyword>
<dbReference type="OrthoDB" id="9795222at2"/>
<evidence type="ECO:0000256" key="5">
    <source>
        <dbReference type="SAM" id="SignalP"/>
    </source>
</evidence>
<evidence type="ECO:0000256" key="1">
    <source>
        <dbReference type="ARBA" id="ARBA00008834"/>
    </source>
</evidence>
<dbReference type="InterPro" id="IPR012334">
    <property type="entry name" value="Pectin_lyas_fold"/>
</dbReference>
<comment type="similarity">
    <text evidence="1 4">Belongs to the glycosyl hydrolase 28 family.</text>
</comment>
<dbReference type="InterPro" id="IPR051801">
    <property type="entry name" value="GH28_Enzymes"/>
</dbReference>
<organism evidence="6 7">
    <name type="scientific">Pseudochryseolinea flava</name>
    <dbReference type="NCBI Taxonomy" id="2059302"/>
    <lineage>
        <taxon>Bacteria</taxon>
        <taxon>Pseudomonadati</taxon>
        <taxon>Bacteroidota</taxon>
        <taxon>Cytophagia</taxon>
        <taxon>Cytophagales</taxon>
        <taxon>Fulvivirgaceae</taxon>
        <taxon>Pseudochryseolinea</taxon>
    </lineage>
</organism>
<feature type="signal peptide" evidence="5">
    <location>
        <begin position="1"/>
        <end position="18"/>
    </location>
</feature>
<feature type="chain" id="PRO_5016661586" evidence="5">
    <location>
        <begin position="19"/>
        <end position="419"/>
    </location>
</feature>
<dbReference type="Pfam" id="PF00295">
    <property type="entry name" value="Glyco_hydro_28"/>
    <property type="match status" value="1"/>
</dbReference>
<dbReference type="SUPFAM" id="SSF51126">
    <property type="entry name" value="Pectin lyase-like"/>
    <property type="match status" value="1"/>
</dbReference>
<dbReference type="Proteomes" id="UP000251889">
    <property type="component" value="Unassembled WGS sequence"/>
</dbReference>
<dbReference type="PANTHER" id="PTHR31339">
    <property type="entry name" value="PECTIN LYASE-RELATED"/>
    <property type="match status" value="1"/>
</dbReference>
<dbReference type="Gene3D" id="2.160.20.10">
    <property type="entry name" value="Single-stranded right-handed beta-helix, Pectin lyase-like"/>
    <property type="match status" value="1"/>
</dbReference>
<keyword evidence="3 4" id="KW-0326">Glycosidase</keyword>
<reference evidence="6 7" key="1">
    <citation type="submission" date="2018-06" db="EMBL/GenBank/DDBJ databases">
        <title>Chryseolinea flavus sp. nov., a member of the phylum Bacteroidetes isolated from soil.</title>
        <authorList>
            <person name="Li Y."/>
            <person name="Wang J."/>
        </authorList>
    </citation>
    <scope>NUCLEOTIDE SEQUENCE [LARGE SCALE GENOMIC DNA]</scope>
    <source>
        <strain evidence="6 7">SDU1-6</strain>
    </source>
</reference>
<evidence type="ECO:0000256" key="3">
    <source>
        <dbReference type="ARBA" id="ARBA00023295"/>
    </source>
</evidence>
<proteinExistence type="inferred from homology"/>